<evidence type="ECO:0000313" key="1">
    <source>
        <dbReference type="EMBL" id="BCN31955.1"/>
    </source>
</evidence>
<keyword evidence="2" id="KW-1185">Reference proteome</keyword>
<evidence type="ECO:0000313" key="2">
    <source>
        <dbReference type="Proteomes" id="UP000595897"/>
    </source>
</evidence>
<accession>A0A7R7ENR8</accession>
<dbReference type="Proteomes" id="UP000595897">
    <property type="component" value="Chromosome"/>
</dbReference>
<dbReference type="RefSeq" id="WP_271713042.1">
    <property type="nucleotide sequence ID" value="NZ_AP024169.1"/>
</dbReference>
<dbReference type="KEGG" id="ahb:bsdtb5_32500"/>
<organism evidence="1 2">
    <name type="scientific">Anaeromicropila herbilytica</name>
    <dbReference type="NCBI Taxonomy" id="2785025"/>
    <lineage>
        <taxon>Bacteria</taxon>
        <taxon>Bacillati</taxon>
        <taxon>Bacillota</taxon>
        <taxon>Clostridia</taxon>
        <taxon>Lachnospirales</taxon>
        <taxon>Lachnospiraceae</taxon>
        <taxon>Anaeromicropila</taxon>
    </lineage>
</organism>
<proteinExistence type="predicted"/>
<protein>
    <submittedName>
        <fullName evidence="1">Uncharacterized protein</fullName>
    </submittedName>
</protein>
<sequence length="41" mass="4941">MKQTLTNNKIIVNNIYKSNNPKEREKAIRRILKKMMDKAHE</sequence>
<dbReference type="AlphaFoldDB" id="A0A7R7ENR8"/>
<reference evidence="1 2" key="1">
    <citation type="submission" date="2020-11" db="EMBL/GenBank/DDBJ databases">
        <title>Draft genome sequencing of a Lachnospiraceae strain isolated from anoxic soil subjected to BSD treatment.</title>
        <authorList>
            <person name="Uek A."/>
            <person name="Tonouchi A."/>
        </authorList>
    </citation>
    <scope>NUCLEOTIDE SEQUENCE [LARGE SCALE GENOMIC DNA]</scope>
    <source>
        <strain evidence="1 2">TB5</strain>
    </source>
</reference>
<dbReference type="EMBL" id="AP024169">
    <property type="protein sequence ID" value="BCN31955.1"/>
    <property type="molecule type" value="Genomic_DNA"/>
</dbReference>
<gene>
    <name evidence="1" type="ORF">bsdtb5_32500</name>
</gene>
<name>A0A7R7ENR8_9FIRM</name>